<dbReference type="Proteomes" id="UP000427842">
    <property type="component" value="Unassembled WGS sequence"/>
</dbReference>
<comment type="caution">
    <text evidence="1">The sequence shown here is derived from an EMBL/GenBank/DDBJ whole genome shotgun (WGS) entry which is preliminary data.</text>
</comment>
<evidence type="ECO:0008006" key="3">
    <source>
        <dbReference type="Google" id="ProtNLM"/>
    </source>
</evidence>
<evidence type="ECO:0000313" key="1">
    <source>
        <dbReference type="EMBL" id="KAB8123028.1"/>
    </source>
</evidence>
<protein>
    <recommendedName>
        <fullName evidence="3">Transposase</fullName>
    </recommendedName>
</protein>
<sequence length="116" mass="12940">MQGSGNGCRSFIIPDDIWAACKNFETKQPQMKAGLPVQRQGMWRGAYHPSGFPVTRWSEMGRAVLLSNSLMFLIRTPKAALTGHGNTFDYMLFRSWSSASAGVFQPSILRGCVFNY</sequence>
<keyword evidence="2" id="KW-1185">Reference proteome</keyword>
<organism evidence="1 2">
    <name type="scientific">Komagataeibacter medellinensis</name>
    <dbReference type="NCBI Taxonomy" id="1177712"/>
    <lineage>
        <taxon>Bacteria</taxon>
        <taxon>Pseudomonadati</taxon>
        <taxon>Pseudomonadota</taxon>
        <taxon>Alphaproteobacteria</taxon>
        <taxon>Acetobacterales</taxon>
        <taxon>Acetobacteraceae</taxon>
        <taxon>Komagataeibacter</taxon>
    </lineage>
</organism>
<reference evidence="1 2" key="1">
    <citation type="submission" date="2018-09" db="EMBL/GenBank/DDBJ databases">
        <title>Genome sequence and characterization of the bcs clusters for the production of nanocellulose from the low pH resistant strain Komagataeibacter medellinensis ID13488.</title>
        <authorList>
            <person name="Hernandez-Arriaga A.M."/>
            <person name="Del Cerro C."/>
            <person name="Urbina L."/>
            <person name="Eceiza A."/>
            <person name="Retegi A."/>
            <person name="Prieto M.A."/>
        </authorList>
    </citation>
    <scope>NUCLEOTIDE SEQUENCE [LARGE SCALE GENOMIC DNA]</scope>
    <source>
        <strain evidence="1 2">ID13488</strain>
    </source>
</reference>
<proteinExistence type="predicted"/>
<gene>
    <name evidence="1" type="ORF">D3W54_00920</name>
</gene>
<accession>A0ABQ6VVA9</accession>
<name>A0ABQ6VVA9_9PROT</name>
<evidence type="ECO:0000313" key="2">
    <source>
        <dbReference type="Proteomes" id="UP000427842"/>
    </source>
</evidence>
<dbReference type="EMBL" id="QYAZ01000001">
    <property type="protein sequence ID" value="KAB8123028.1"/>
    <property type="molecule type" value="Genomic_DNA"/>
</dbReference>